<evidence type="ECO:0000313" key="4">
    <source>
        <dbReference type="EMBL" id="TGD18227.1"/>
    </source>
</evidence>
<evidence type="ECO:0000259" key="2">
    <source>
        <dbReference type="Pfam" id="PF06030"/>
    </source>
</evidence>
<dbReference type="InterPro" id="IPR010317">
    <property type="entry name" value="WxLIP_PGBD"/>
</dbReference>
<protein>
    <submittedName>
        <fullName evidence="4">DUF916 and DUF3324 domain-containing protein</fullName>
    </submittedName>
</protein>
<proteinExistence type="predicted"/>
<feature type="domain" description="WxL Interacting Protein peptidoglycan binding" evidence="2">
    <location>
        <begin position="40"/>
        <end position="160"/>
    </location>
</feature>
<comment type="caution">
    <text evidence="4">The sequence shown here is derived from an EMBL/GenBank/DDBJ whole genome shotgun (WGS) entry which is preliminary data.</text>
</comment>
<evidence type="ECO:0000259" key="3">
    <source>
        <dbReference type="Pfam" id="PF11797"/>
    </source>
</evidence>
<dbReference type="Pfam" id="PF11797">
    <property type="entry name" value="WxLIP_HBD"/>
    <property type="match status" value="1"/>
</dbReference>
<dbReference type="OrthoDB" id="2365961at2"/>
<organism evidence="4 5">
    <name type="scientific">Levilactobacillus suantsaiihabitans</name>
    <dbReference type="NCBI Taxonomy" id="2487722"/>
    <lineage>
        <taxon>Bacteria</taxon>
        <taxon>Bacillati</taxon>
        <taxon>Bacillota</taxon>
        <taxon>Bacilli</taxon>
        <taxon>Lactobacillales</taxon>
        <taxon>Lactobacillaceae</taxon>
        <taxon>Levilactobacillus</taxon>
    </lineage>
</organism>
<dbReference type="InterPro" id="IPR021759">
    <property type="entry name" value="WxLIP_HBD"/>
</dbReference>
<dbReference type="Pfam" id="PF06030">
    <property type="entry name" value="WxLIP_PGBD"/>
    <property type="match status" value="1"/>
</dbReference>
<reference evidence="4 5" key="1">
    <citation type="submission" date="2018-10" db="EMBL/GenBank/DDBJ databases">
        <title>Lactobacillus sp. R7 and Lactobacillus sp. R19 isolated from fermented mustard green product of Taiwan.</title>
        <authorList>
            <person name="Lin S.-T."/>
        </authorList>
    </citation>
    <scope>NUCLEOTIDE SEQUENCE [LARGE SCALE GENOMIC DNA]</scope>
    <source>
        <strain evidence="4 5">BCRC 81129</strain>
    </source>
</reference>
<sequence>MEVGRIMKRWLKILVTLGTLLMAFGWVQQTETAHAESVGYSVSAVLPKNQDDKKVTYFALRVKPKQQQKLTIVIRNTSKSMKRFQVGVNQAITNDNGVIDYSKANPTLDSSLKVGIKDIFSKDSTQKVNVPAKSTKRVSVSYTMPADKIDGMILGGVYVKQLTASDSSSAKKGVTIKNAFAYVIGVRLRESSVDVAPDMRLHTVKAGQINSYNQIQANLQNPRPGLMSELKIKSKVTKANDSKTVLSNQKSNMSMAPNSNFNYSIPWGSTQLKAGEYTLTLDAYAKGGYHWHFVKNFNVTQAQINQLKNKINTPQQKNYFWWFVAGGILILLLLLIIIYLLLKNRRRDDDDSDQTDAK</sequence>
<accession>A0A4Z0J7M6</accession>
<keyword evidence="1" id="KW-0472">Membrane</keyword>
<dbReference type="EMBL" id="RKLX01000015">
    <property type="protein sequence ID" value="TGD18227.1"/>
    <property type="molecule type" value="Genomic_DNA"/>
</dbReference>
<dbReference type="AlphaFoldDB" id="A0A4Z0J7M6"/>
<gene>
    <name evidence="4" type="ORF">EGT51_09320</name>
</gene>
<keyword evidence="1" id="KW-0812">Transmembrane</keyword>
<feature type="domain" description="WxL Interacting Protein host binding" evidence="3">
    <location>
        <begin position="171"/>
        <end position="307"/>
    </location>
</feature>
<evidence type="ECO:0000256" key="1">
    <source>
        <dbReference type="SAM" id="Phobius"/>
    </source>
</evidence>
<keyword evidence="5" id="KW-1185">Reference proteome</keyword>
<feature type="transmembrane region" description="Helical" evidence="1">
    <location>
        <begin position="319"/>
        <end position="342"/>
    </location>
</feature>
<name>A0A4Z0J7M6_9LACO</name>
<dbReference type="Proteomes" id="UP000297348">
    <property type="component" value="Unassembled WGS sequence"/>
</dbReference>
<keyword evidence="1" id="KW-1133">Transmembrane helix</keyword>
<evidence type="ECO:0000313" key="5">
    <source>
        <dbReference type="Proteomes" id="UP000297348"/>
    </source>
</evidence>